<organism evidence="2 3">
    <name type="scientific">Pseudoduganella violacea</name>
    <dbReference type="NCBI Taxonomy" id="1715466"/>
    <lineage>
        <taxon>Bacteria</taxon>
        <taxon>Pseudomonadati</taxon>
        <taxon>Pseudomonadota</taxon>
        <taxon>Betaproteobacteria</taxon>
        <taxon>Burkholderiales</taxon>
        <taxon>Oxalobacteraceae</taxon>
        <taxon>Telluria group</taxon>
        <taxon>Pseudoduganella</taxon>
    </lineage>
</organism>
<reference evidence="2 3" key="1">
    <citation type="submission" date="2020-08" db="EMBL/GenBank/DDBJ databases">
        <title>Genomic Encyclopedia of Type Strains, Phase III (KMG-III): the genomes of soil and plant-associated and newly described type strains.</title>
        <authorList>
            <person name="Whitman W."/>
        </authorList>
    </citation>
    <scope>NUCLEOTIDE SEQUENCE [LARGE SCALE GENOMIC DNA]</scope>
    <source>
        <strain evidence="2 3">CECT 8897</strain>
    </source>
</reference>
<keyword evidence="1" id="KW-0732">Signal</keyword>
<dbReference type="RefSeq" id="WP_183443746.1">
    <property type="nucleotide sequence ID" value="NZ_JACHXD010000023.1"/>
</dbReference>
<sequence>MRINFDHTVPNKTRLTGIVVGLALAFSSTPLLAQSKASISAAERDLAAYVQHNIQHKSGTLPDGFPLAISDVQDLKDARIGHGFQIYTVDPKELLAGRGDIHSMARPTGIWRFLININERVVGLATLEQINGKWETVAYGGAVLAQDLETSAGIYGNADRSNIRFIRIYQAQSDLLEVNNKEGGSRFAPLYSARQSLLLQRSGKDDGLLDGSELLGPLQAAVKKNMDANN</sequence>
<name>A0A7W5FWR0_9BURK</name>
<protein>
    <submittedName>
        <fullName evidence="2">Uncharacterized protein</fullName>
    </submittedName>
</protein>
<evidence type="ECO:0000256" key="1">
    <source>
        <dbReference type="SAM" id="SignalP"/>
    </source>
</evidence>
<evidence type="ECO:0000313" key="3">
    <source>
        <dbReference type="Proteomes" id="UP000541535"/>
    </source>
</evidence>
<evidence type="ECO:0000313" key="2">
    <source>
        <dbReference type="EMBL" id="MBB3122077.1"/>
    </source>
</evidence>
<dbReference type="AlphaFoldDB" id="A0A7W5FWR0"/>
<feature type="chain" id="PRO_5031177127" evidence="1">
    <location>
        <begin position="34"/>
        <end position="230"/>
    </location>
</feature>
<comment type="caution">
    <text evidence="2">The sequence shown here is derived from an EMBL/GenBank/DDBJ whole genome shotgun (WGS) entry which is preliminary data.</text>
</comment>
<gene>
    <name evidence="2" type="ORF">FHS03_005173</name>
</gene>
<dbReference type="EMBL" id="JACHXD010000023">
    <property type="protein sequence ID" value="MBB3122077.1"/>
    <property type="molecule type" value="Genomic_DNA"/>
</dbReference>
<keyword evidence="3" id="KW-1185">Reference proteome</keyword>
<proteinExistence type="predicted"/>
<dbReference type="Proteomes" id="UP000541535">
    <property type="component" value="Unassembled WGS sequence"/>
</dbReference>
<feature type="signal peptide" evidence="1">
    <location>
        <begin position="1"/>
        <end position="33"/>
    </location>
</feature>
<accession>A0A7W5FWR0</accession>